<evidence type="ECO:0000313" key="2">
    <source>
        <dbReference type="Proteomes" id="UP000003075"/>
    </source>
</evidence>
<dbReference type="EMBL" id="ACSE01000032">
    <property type="protein sequence ID" value="EFD87575.1"/>
    <property type="molecule type" value="Genomic_DNA"/>
</dbReference>
<accession>D3LC37</accession>
<dbReference type="AlphaFoldDB" id="D3LC37"/>
<organism evidence="1 2">
    <name type="scientific">Oenococcus oeni AWRIB429</name>
    <dbReference type="NCBI Taxonomy" id="655225"/>
    <lineage>
        <taxon>Bacteria</taxon>
        <taxon>Bacillati</taxon>
        <taxon>Bacillota</taxon>
        <taxon>Bacilli</taxon>
        <taxon>Lactobacillales</taxon>
        <taxon>Lactobacillaceae</taxon>
        <taxon>Oenococcus</taxon>
    </lineage>
</organism>
<dbReference type="Proteomes" id="UP000003075">
    <property type="component" value="Unassembled WGS sequence"/>
</dbReference>
<reference evidence="1 2" key="1">
    <citation type="journal article" date="2010" name="Appl. Microbiol. Biotechnol.">
        <title>Genotypic diversity in Oenococcus oeni by high-density microarray comparative genome hybridization and whole genome sequencing.</title>
        <authorList>
            <person name="Borneman A.R."/>
            <person name="Bartowsky E.J."/>
            <person name="McCarthy J."/>
            <person name="Chambers P.J."/>
        </authorList>
    </citation>
    <scope>NUCLEOTIDE SEQUENCE [LARGE SCALE GENOMIC DNA]</scope>
    <source>
        <strain evidence="1 2">AWRIB429</strain>
    </source>
</reference>
<protein>
    <submittedName>
        <fullName evidence="1">Uncharacterized protein</fullName>
    </submittedName>
</protein>
<evidence type="ECO:0000313" key="1">
    <source>
        <dbReference type="EMBL" id="EFD87575.1"/>
    </source>
</evidence>
<name>D3LC37_OENOE</name>
<gene>
    <name evidence="1" type="ORF">AWRIB429_1917</name>
</gene>
<comment type="caution">
    <text evidence="1">The sequence shown here is derived from an EMBL/GenBank/DDBJ whole genome shotgun (WGS) entry which is preliminary data.</text>
</comment>
<proteinExistence type="predicted"/>
<sequence>MRRNELITIRREGLHNDLSLRSKELNRKFPKLIDTIFKIQVNT</sequence>